<evidence type="ECO:0000256" key="1">
    <source>
        <dbReference type="SAM" id="Phobius"/>
    </source>
</evidence>
<sequence>MIPPVYTIPISSILVMILVWMVVVIVDFNVKENSSKSTDPESYAQSTQTFNIKSNLQQAISTLFQGYCSLSILLILNIYMEGNQTAINVLSLLTMGFNVLAAVFQLAGFVLIYKISYALFILSLFSIIATSLLSPIPVTVVVLDGNS</sequence>
<accession>A0A137NT17</accession>
<proteinExistence type="predicted"/>
<evidence type="ECO:0000313" key="3">
    <source>
        <dbReference type="Proteomes" id="UP000070444"/>
    </source>
</evidence>
<dbReference type="Proteomes" id="UP000070444">
    <property type="component" value="Unassembled WGS sequence"/>
</dbReference>
<keyword evidence="3" id="KW-1185">Reference proteome</keyword>
<keyword evidence="1" id="KW-0812">Transmembrane</keyword>
<dbReference type="AlphaFoldDB" id="A0A137NT17"/>
<name>A0A137NT17_CONC2</name>
<feature type="transmembrane region" description="Helical" evidence="1">
    <location>
        <begin position="6"/>
        <end position="26"/>
    </location>
</feature>
<dbReference type="EMBL" id="KQ964794">
    <property type="protein sequence ID" value="KXN65937.1"/>
    <property type="molecule type" value="Genomic_DNA"/>
</dbReference>
<keyword evidence="1" id="KW-0472">Membrane</keyword>
<feature type="transmembrane region" description="Helical" evidence="1">
    <location>
        <begin position="59"/>
        <end position="80"/>
    </location>
</feature>
<protein>
    <submittedName>
        <fullName evidence="2">Uncharacterized protein</fullName>
    </submittedName>
</protein>
<keyword evidence="1" id="KW-1133">Transmembrane helix</keyword>
<feature type="transmembrane region" description="Helical" evidence="1">
    <location>
        <begin position="119"/>
        <end position="143"/>
    </location>
</feature>
<reference evidence="2 3" key="1">
    <citation type="journal article" date="2015" name="Genome Biol. Evol.">
        <title>Phylogenomic analyses indicate that early fungi evolved digesting cell walls of algal ancestors of land plants.</title>
        <authorList>
            <person name="Chang Y."/>
            <person name="Wang S."/>
            <person name="Sekimoto S."/>
            <person name="Aerts A.L."/>
            <person name="Choi C."/>
            <person name="Clum A."/>
            <person name="LaButti K.M."/>
            <person name="Lindquist E.A."/>
            <person name="Yee Ngan C."/>
            <person name="Ohm R.A."/>
            <person name="Salamov A.A."/>
            <person name="Grigoriev I.V."/>
            <person name="Spatafora J.W."/>
            <person name="Berbee M.L."/>
        </authorList>
    </citation>
    <scope>NUCLEOTIDE SEQUENCE [LARGE SCALE GENOMIC DNA]</scope>
    <source>
        <strain evidence="2 3">NRRL 28638</strain>
    </source>
</reference>
<gene>
    <name evidence="2" type="ORF">CONCODRAFT_12345</name>
</gene>
<feature type="transmembrane region" description="Helical" evidence="1">
    <location>
        <begin position="86"/>
        <end position="112"/>
    </location>
</feature>
<evidence type="ECO:0000313" key="2">
    <source>
        <dbReference type="EMBL" id="KXN65937.1"/>
    </source>
</evidence>
<organism evidence="2 3">
    <name type="scientific">Conidiobolus coronatus (strain ATCC 28846 / CBS 209.66 / NRRL 28638)</name>
    <name type="common">Delacroixia coronata</name>
    <dbReference type="NCBI Taxonomy" id="796925"/>
    <lineage>
        <taxon>Eukaryota</taxon>
        <taxon>Fungi</taxon>
        <taxon>Fungi incertae sedis</taxon>
        <taxon>Zoopagomycota</taxon>
        <taxon>Entomophthoromycotina</taxon>
        <taxon>Entomophthoromycetes</taxon>
        <taxon>Entomophthorales</taxon>
        <taxon>Ancylistaceae</taxon>
        <taxon>Conidiobolus</taxon>
    </lineage>
</organism>